<dbReference type="SUPFAM" id="SSF89372">
    <property type="entry name" value="Fucose-specific lectin"/>
    <property type="match status" value="1"/>
</dbReference>
<keyword evidence="2" id="KW-1185">Reference proteome</keyword>
<dbReference type="Proteomes" id="UP001610063">
    <property type="component" value="Unassembled WGS sequence"/>
</dbReference>
<comment type="caution">
    <text evidence="1">The sequence shown here is derived from an EMBL/GenBank/DDBJ whole genome shotgun (WGS) entry which is preliminary data.</text>
</comment>
<dbReference type="Pfam" id="PF15892">
    <property type="entry name" value="BNR_4"/>
    <property type="match status" value="1"/>
</dbReference>
<gene>
    <name evidence="1" type="ORF">ACHKAR_17120</name>
</gene>
<proteinExistence type="predicted"/>
<sequence>MTYTINAISYSFLALLLVRCFDLKDDFLNVPKIQQTDSVVINVSNYGSSRATGYSDSGKFIETDSTILFTWLGNDDDDFIVYVSSYNKLTRKVTQSIAIDKDVDDNHGGASMLLDSKGLIHIAYGPHASQMRYKQSLKPGDIASWSEVEFFGDRLTYPSMVIDSNDNLYLIARQSNWNDHWPLVFYQKSPDGNWHGGEELLNGFYKSWVDKGYAFSSGRTNGYTRYSKSFVLDSKQRMHLSFKVAEYLPESMSSLSQYENEMAFYVIGYMYSDDYGQTWLSQGQQVRIPASPSDVEVIDGSSDPLLSECHLEMGSMSVTTNGLPVVIYSRNYESNTELILAERNVEGDWNYTSLSESLNIGDKLPISPSGLSIDANGNAYVIFTLIDKDAYCLCTDTWGNQTNTVMVVRYSELSEIIYEYTSKEQTSPAWLPIASNTYNAVDPAFMFLSGGRAAGNDEKVANNVYFIAITD</sequence>
<name>A0ABW7ND23_9BACT</name>
<reference evidence="1 2" key="1">
    <citation type="journal article" date="2013" name="Int. J. Syst. Evol. Microbiol.">
        <title>Marinoscillum luteum sp. nov., isolated from marine sediment.</title>
        <authorList>
            <person name="Cha I.T."/>
            <person name="Park S.J."/>
            <person name="Kim S.J."/>
            <person name="Kim J.G."/>
            <person name="Jung M.Y."/>
            <person name="Shin K.S."/>
            <person name="Kwon K.K."/>
            <person name="Yang S.H."/>
            <person name="Seo Y.S."/>
            <person name="Rhee S.K."/>
        </authorList>
    </citation>
    <scope>NUCLEOTIDE SEQUENCE [LARGE SCALE GENOMIC DNA]</scope>
    <source>
        <strain evidence="1 2">KCTC 23939</strain>
    </source>
</reference>
<organism evidence="1 2">
    <name type="scientific">Marinoscillum luteum</name>
    <dbReference type="NCBI Taxonomy" id="861051"/>
    <lineage>
        <taxon>Bacteria</taxon>
        <taxon>Pseudomonadati</taxon>
        <taxon>Bacteroidota</taxon>
        <taxon>Cytophagia</taxon>
        <taxon>Cytophagales</taxon>
        <taxon>Reichenbachiellaceae</taxon>
        <taxon>Marinoscillum</taxon>
    </lineage>
</organism>
<evidence type="ECO:0000313" key="2">
    <source>
        <dbReference type="Proteomes" id="UP001610063"/>
    </source>
</evidence>
<dbReference type="EMBL" id="JBIPKE010000019">
    <property type="protein sequence ID" value="MFH6985176.1"/>
    <property type="molecule type" value="Genomic_DNA"/>
</dbReference>
<protein>
    <submittedName>
        <fullName evidence="1">BNR-4 repeat-containing protein</fullName>
    </submittedName>
</protein>
<dbReference type="RefSeq" id="WP_395418654.1">
    <property type="nucleotide sequence ID" value="NZ_JBIPKE010000019.1"/>
</dbReference>
<accession>A0ABW7ND23</accession>
<evidence type="ECO:0000313" key="1">
    <source>
        <dbReference type="EMBL" id="MFH6985176.1"/>
    </source>
</evidence>